<name>A0A918JR01_9ALTE</name>
<keyword evidence="4" id="KW-1185">Reference proteome</keyword>
<dbReference type="RefSeq" id="WP_189408408.1">
    <property type="nucleotide sequence ID" value="NZ_BMXP01000014.1"/>
</dbReference>
<sequence>MTNTAFWGGIFLLLVALYLLKGAIRSLQQFDQSAHWPTAKGRILNSEVVRYKATSSRHDFLVSYVYEVKGKEYKSNRAALYTIIHQRDAEALLARFKEGTDVDVFYNPEAPSEAVLVTGHGTSKKYSEVILAGVVLVVAVVITISGFYGWIGS</sequence>
<proteinExistence type="predicted"/>
<dbReference type="Pfam" id="PF12158">
    <property type="entry name" value="DUF3592"/>
    <property type="match status" value="1"/>
</dbReference>
<gene>
    <name evidence="3" type="ORF">GCM10007391_33700</name>
</gene>
<accession>A0A918JR01</accession>
<dbReference type="InterPro" id="IPR021994">
    <property type="entry name" value="DUF3592"/>
</dbReference>
<dbReference type="AlphaFoldDB" id="A0A918JR01"/>
<feature type="transmembrane region" description="Helical" evidence="1">
    <location>
        <begin position="6"/>
        <end position="24"/>
    </location>
</feature>
<feature type="transmembrane region" description="Helical" evidence="1">
    <location>
        <begin position="129"/>
        <end position="151"/>
    </location>
</feature>
<organism evidence="3 4">
    <name type="scientific">Alteromonas halophila</name>
    <dbReference type="NCBI Taxonomy" id="516698"/>
    <lineage>
        <taxon>Bacteria</taxon>
        <taxon>Pseudomonadati</taxon>
        <taxon>Pseudomonadota</taxon>
        <taxon>Gammaproteobacteria</taxon>
        <taxon>Alteromonadales</taxon>
        <taxon>Alteromonadaceae</taxon>
        <taxon>Alteromonas/Salinimonas group</taxon>
        <taxon>Alteromonas</taxon>
    </lineage>
</organism>
<dbReference type="EMBL" id="BMXP01000014">
    <property type="protein sequence ID" value="GGW96880.1"/>
    <property type="molecule type" value="Genomic_DNA"/>
</dbReference>
<comment type="caution">
    <text evidence="3">The sequence shown here is derived from an EMBL/GenBank/DDBJ whole genome shotgun (WGS) entry which is preliminary data.</text>
</comment>
<evidence type="ECO:0000256" key="1">
    <source>
        <dbReference type="SAM" id="Phobius"/>
    </source>
</evidence>
<evidence type="ECO:0000313" key="4">
    <source>
        <dbReference type="Proteomes" id="UP000631300"/>
    </source>
</evidence>
<evidence type="ECO:0000259" key="2">
    <source>
        <dbReference type="Pfam" id="PF12158"/>
    </source>
</evidence>
<keyword evidence="1" id="KW-0472">Membrane</keyword>
<evidence type="ECO:0000313" key="3">
    <source>
        <dbReference type="EMBL" id="GGW96880.1"/>
    </source>
</evidence>
<keyword evidence="1" id="KW-0812">Transmembrane</keyword>
<protein>
    <recommendedName>
        <fullName evidence="2">DUF3592 domain-containing protein</fullName>
    </recommendedName>
</protein>
<dbReference type="Proteomes" id="UP000631300">
    <property type="component" value="Unassembled WGS sequence"/>
</dbReference>
<reference evidence="3" key="1">
    <citation type="journal article" date="2014" name="Int. J. Syst. Evol. Microbiol.">
        <title>Complete genome sequence of Corynebacterium casei LMG S-19264T (=DSM 44701T), isolated from a smear-ripened cheese.</title>
        <authorList>
            <consortium name="US DOE Joint Genome Institute (JGI-PGF)"/>
            <person name="Walter F."/>
            <person name="Albersmeier A."/>
            <person name="Kalinowski J."/>
            <person name="Ruckert C."/>
        </authorList>
    </citation>
    <scope>NUCLEOTIDE SEQUENCE</scope>
    <source>
        <strain evidence="3">KCTC 22164</strain>
    </source>
</reference>
<keyword evidence="1" id="KW-1133">Transmembrane helix</keyword>
<reference evidence="3" key="2">
    <citation type="submission" date="2020-09" db="EMBL/GenBank/DDBJ databases">
        <authorList>
            <person name="Sun Q."/>
            <person name="Kim S."/>
        </authorList>
    </citation>
    <scope>NUCLEOTIDE SEQUENCE</scope>
    <source>
        <strain evidence="3">KCTC 22164</strain>
    </source>
</reference>
<feature type="domain" description="DUF3592" evidence="2">
    <location>
        <begin position="40"/>
        <end position="120"/>
    </location>
</feature>